<keyword evidence="1" id="KW-0129">CBS domain</keyword>
<dbReference type="SUPFAM" id="SSF54631">
    <property type="entry name" value="CBS-domain pair"/>
    <property type="match status" value="1"/>
</dbReference>
<evidence type="ECO:0000259" key="2">
    <source>
        <dbReference type="PROSITE" id="PS51371"/>
    </source>
</evidence>
<evidence type="ECO:0000313" key="3">
    <source>
        <dbReference type="EMBL" id="MCP8969948.1"/>
    </source>
</evidence>
<dbReference type="EMBL" id="JANCLT010000008">
    <property type="protein sequence ID" value="MCP8969948.1"/>
    <property type="molecule type" value="Genomic_DNA"/>
</dbReference>
<evidence type="ECO:0000256" key="1">
    <source>
        <dbReference type="PROSITE-ProRule" id="PRU00703"/>
    </source>
</evidence>
<sequence>MSNKIDTSMSERFEVAFNRIHKKLQQLAAPGGNDRFSFLVKEGAKRHGVIRQYEEQLQQYARLRNAMVHEKTDVRFYIAEPHTSIVKDIEHIAGQFQRPQSALSIATAPVVYYYDYTPLKEVLATIQKHSYTQFPIYDKTGEYKWTLTSNMIINWMANNQNGDVIHLEQVKVRDLRIRKKPNEIAFISAFSDIFEAKSWRLLLLPSMA</sequence>
<comment type="caution">
    <text evidence="3">The sequence shown here is derived from an EMBL/GenBank/DDBJ whole genome shotgun (WGS) entry which is preliminary data.</text>
</comment>
<accession>A0AA41XA27</accession>
<dbReference type="Proteomes" id="UP001156102">
    <property type="component" value="Unassembled WGS sequence"/>
</dbReference>
<proteinExistence type="predicted"/>
<dbReference type="Gene3D" id="3.10.580.10">
    <property type="entry name" value="CBS-domain"/>
    <property type="match status" value="1"/>
</dbReference>
<keyword evidence="4" id="KW-1185">Reference proteome</keyword>
<dbReference type="PROSITE" id="PS51371">
    <property type="entry name" value="CBS"/>
    <property type="match status" value="1"/>
</dbReference>
<feature type="domain" description="CBS" evidence="2">
    <location>
        <begin position="106"/>
        <end position="164"/>
    </location>
</feature>
<reference evidence="3" key="1">
    <citation type="submission" date="2022-07" db="EMBL/GenBank/DDBJ databases">
        <authorList>
            <person name="Li W.-J."/>
            <person name="Deng Q.-Q."/>
        </authorList>
    </citation>
    <scope>NUCLEOTIDE SEQUENCE</scope>
    <source>
        <strain evidence="3">SYSU M60031</strain>
    </source>
</reference>
<dbReference type="InterPro" id="IPR046342">
    <property type="entry name" value="CBS_dom_sf"/>
</dbReference>
<organism evidence="3 4">
    <name type="scientific">Ectobacillus ponti</name>
    <dbReference type="NCBI Taxonomy" id="2961894"/>
    <lineage>
        <taxon>Bacteria</taxon>
        <taxon>Bacillati</taxon>
        <taxon>Bacillota</taxon>
        <taxon>Bacilli</taxon>
        <taxon>Bacillales</taxon>
        <taxon>Bacillaceae</taxon>
        <taxon>Ectobacillus</taxon>
    </lineage>
</organism>
<name>A0AA41XA27_9BACI</name>
<dbReference type="AlphaFoldDB" id="A0AA41XA27"/>
<protein>
    <recommendedName>
        <fullName evidence="2">CBS domain-containing protein</fullName>
    </recommendedName>
</protein>
<gene>
    <name evidence="3" type="ORF">NK662_15580</name>
</gene>
<evidence type="ECO:0000313" key="4">
    <source>
        <dbReference type="Proteomes" id="UP001156102"/>
    </source>
</evidence>
<dbReference type="InterPro" id="IPR000644">
    <property type="entry name" value="CBS_dom"/>
</dbReference>
<dbReference type="RefSeq" id="WP_254759866.1">
    <property type="nucleotide sequence ID" value="NZ_JANCLT010000008.1"/>
</dbReference>